<dbReference type="SMART" id="SM01321">
    <property type="entry name" value="Y1_Tnp"/>
    <property type="match status" value="1"/>
</dbReference>
<dbReference type="NCBIfam" id="NF047646">
    <property type="entry name" value="REP_Tyr_transpos"/>
    <property type="match status" value="1"/>
</dbReference>
<dbReference type="GO" id="GO:0043565">
    <property type="term" value="F:sequence-specific DNA binding"/>
    <property type="evidence" value="ECO:0007669"/>
    <property type="project" value="TreeGrafter"/>
</dbReference>
<dbReference type="InterPro" id="IPR052715">
    <property type="entry name" value="RAYT_transposase"/>
</dbReference>
<dbReference type="GO" id="GO:0006313">
    <property type="term" value="P:DNA transposition"/>
    <property type="evidence" value="ECO:0007669"/>
    <property type="project" value="InterPro"/>
</dbReference>
<comment type="caution">
    <text evidence="2">The sequence shown here is derived from an EMBL/GenBank/DDBJ whole genome shotgun (WGS) entry which is preliminary data.</text>
</comment>
<gene>
    <name evidence="2" type="ORF">BCF53_101286</name>
</gene>
<dbReference type="PANTHER" id="PTHR36966">
    <property type="entry name" value="REP-ASSOCIATED TYROSINE TRANSPOSASE"/>
    <property type="match status" value="1"/>
</dbReference>
<dbReference type="SUPFAM" id="SSF143422">
    <property type="entry name" value="Transposase IS200-like"/>
    <property type="match status" value="1"/>
</dbReference>
<keyword evidence="2" id="KW-0489">Methyltransferase</keyword>
<dbReference type="Gene3D" id="3.30.70.1290">
    <property type="entry name" value="Transposase IS200-like"/>
    <property type="match status" value="1"/>
</dbReference>
<name>A0A4V2UKD3_9GAMM</name>
<feature type="domain" description="Transposase IS200-like" evidence="1">
    <location>
        <begin position="54"/>
        <end position="159"/>
    </location>
</feature>
<dbReference type="GO" id="GO:0032259">
    <property type="term" value="P:methylation"/>
    <property type="evidence" value="ECO:0007669"/>
    <property type="project" value="UniProtKB-KW"/>
</dbReference>
<evidence type="ECO:0000259" key="1">
    <source>
        <dbReference type="SMART" id="SM01321"/>
    </source>
</evidence>
<sequence length="194" mass="22641">MEARSRGYLPHIDHAHYQFITYRLADSLPTAAVKSLHLITDSNKRKRQLEVYLDAGYGFCLLAKDQHAQTVLDSWRYSAGKSYDLIAYVIMPNHVHLLIHPYQGQSLDAIVQRWKSYTAHMLNQQDKTSGRSVWMPDYWDRYIRDEQHFNRSVEYIHNNPVQAGLVGCAEDWCYSSIHGFKLPWEKADCKSGHR</sequence>
<evidence type="ECO:0000313" key="2">
    <source>
        <dbReference type="EMBL" id="TCS43943.1"/>
    </source>
</evidence>
<dbReference type="InterPro" id="IPR002686">
    <property type="entry name" value="Transposase_17"/>
</dbReference>
<dbReference type="EMBL" id="SLZR01000001">
    <property type="protein sequence ID" value="TCS43943.1"/>
    <property type="molecule type" value="Genomic_DNA"/>
</dbReference>
<dbReference type="Proteomes" id="UP000295793">
    <property type="component" value="Unassembled WGS sequence"/>
</dbReference>
<dbReference type="Pfam" id="PF01797">
    <property type="entry name" value="Y1_Tnp"/>
    <property type="match status" value="1"/>
</dbReference>
<accession>A0A4V2UKD3</accession>
<dbReference type="AlphaFoldDB" id="A0A4V2UKD3"/>
<dbReference type="GO" id="GO:0008168">
    <property type="term" value="F:methyltransferase activity"/>
    <property type="evidence" value="ECO:0007669"/>
    <property type="project" value="UniProtKB-KW"/>
</dbReference>
<keyword evidence="2" id="KW-0808">Transferase</keyword>
<dbReference type="GO" id="GO:0004803">
    <property type="term" value="F:transposase activity"/>
    <property type="evidence" value="ECO:0007669"/>
    <property type="project" value="InterPro"/>
</dbReference>
<keyword evidence="3" id="KW-1185">Reference proteome</keyword>
<protein>
    <submittedName>
        <fullName evidence="2">Putative DNA methylase</fullName>
    </submittedName>
</protein>
<organism evidence="2 3">
    <name type="scientific">Reinekea marinisedimentorum</name>
    <dbReference type="NCBI Taxonomy" id="230495"/>
    <lineage>
        <taxon>Bacteria</taxon>
        <taxon>Pseudomonadati</taxon>
        <taxon>Pseudomonadota</taxon>
        <taxon>Gammaproteobacteria</taxon>
        <taxon>Oceanospirillales</taxon>
        <taxon>Saccharospirillaceae</taxon>
        <taxon>Reinekea</taxon>
    </lineage>
</organism>
<reference evidence="2 3" key="1">
    <citation type="submission" date="2019-03" db="EMBL/GenBank/DDBJ databases">
        <title>Genomic Encyclopedia of Archaeal and Bacterial Type Strains, Phase II (KMG-II): from individual species to whole genera.</title>
        <authorList>
            <person name="Goeker M."/>
        </authorList>
    </citation>
    <scope>NUCLEOTIDE SEQUENCE [LARGE SCALE GENOMIC DNA]</scope>
    <source>
        <strain evidence="2 3">DSM 15388</strain>
    </source>
</reference>
<evidence type="ECO:0000313" key="3">
    <source>
        <dbReference type="Proteomes" id="UP000295793"/>
    </source>
</evidence>
<proteinExistence type="predicted"/>
<dbReference type="InterPro" id="IPR036515">
    <property type="entry name" value="Transposase_17_sf"/>
</dbReference>
<dbReference type="PANTHER" id="PTHR36966:SF1">
    <property type="entry name" value="REP-ASSOCIATED TYROSINE TRANSPOSASE"/>
    <property type="match status" value="1"/>
</dbReference>
<dbReference type="RefSeq" id="WP_132699130.1">
    <property type="nucleotide sequence ID" value="NZ_SLZR01000001.1"/>
</dbReference>
<dbReference type="OrthoDB" id="9794403at2"/>